<keyword evidence="1" id="KW-0472">Membrane</keyword>
<organism evidence="4 5">
    <name type="scientific">Phyllachora maydis</name>
    <dbReference type="NCBI Taxonomy" id="1825666"/>
    <lineage>
        <taxon>Eukaryota</taxon>
        <taxon>Fungi</taxon>
        <taxon>Dikarya</taxon>
        <taxon>Ascomycota</taxon>
        <taxon>Pezizomycotina</taxon>
        <taxon>Sordariomycetes</taxon>
        <taxon>Sordariomycetidae</taxon>
        <taxon>Phyllachorales</taxon>
        <taxon>Phyllachoraceae</taxon>
        <taxon>Phyllachora</taxon>
    </lineage>
</organism>
<evidence type="ECO:0000259" key="3">
    <source>
        <dbReference type="PROSITE" id="PS50076"/>
    </source>
</evidence>
<dbReference type="AlphaFoldDB" id="A0AAD9HZE4"/>
<feature type="domain" description="J" evidence="3">
    <location>
        <begin position="76"/>
        <end position="145"/>
    </location>
</feature>
<comment type="caution">
    <text evidence="4">The sequence shown here is derived from an EMBL/GenBank/DDBJ whole genome shotgun (WGS) entry which is preliminary data.</text>
</comment>
<evidence type="ECO:0000313" key="4">
    <source>
        <dbReference type="EMBL" id="KAK2068393.1"/>
    </source>
</evidence>
<dbReference type="SMART" id="SM00271">
    <property type="entry name" value="DnaJ"/>
    <property type="match status" value="1"/>
</dbReference>
<dbReference type="PANTHER" id="PTHR24074">
    <property type="entry name" value="CO-CHAPERONE PROTEIN DJLA"/>
    <property type="match status" value="1"/>
</dbReference>
<protein>
    <recommendedName>
        <fullName evidence="3">J domain-containing protein</fullName>
    </recommendedName>
</protein>
<accession>A0AAD9HZE4</accession>
<dbReference type="Pfam" id="PF00226">
    <property type="entry name" value="DnaJ"/>
    <property type="match status" value="1"/>
</dbReference>
<name>A0AAD9HZE4_9PEZI</name>
<dbReference type="InterPro" id="IPR050817">
    <property type="entry name" value="DjlA_DnaK_co-chaperone"/>
</dbReference>
<keyword evidence="5" id="KW-1185">Reference proteome</keyword>
<keyword evidence="2" id="KW-0732">Signal</keyword>
<reference evidence="4" key="1">
    <citation type="journal article" date="2023" name="Mol. Plant Microbe Interact.">
        <title>Elucidating the Obligate Nature and Biological Capacity of an Invasive Fungal Corn Pathogen.</title>
        <authorList>
            <person name="MacCready J.S."/>
            <person name="Roggenkamp E.M."/>
            <person name="Gdanetz K."/>
            <person name="Chilvers M.I."/>
        </authorList>
    </citation>
    <scope>NUCLEOTIDE SEQUENCE</scope>
    <source>
        <strain evidence="4">PM02</strain>
    </source>
</reference>
<sequence length="378" mass="41483">MSAFLSFLGWSFLPDLVTGWVQTLYYAIVIRAGDPKPRRGTPRFAVHRRRIQILVVTLYLAYTLVEADYQVQRAGSFYTLLGVPLDASERDVKARFRRLAALHHPDKVVGAGPAAADVNALFIRLKTAADVLADPARRFAYERLGPDAAVDWHGGGGGGPATGRCVTVRDFVLRGLRTLLPYYAGAAVSMYGLSLLGYLNWGRYERWLAMALMLLFEYSVITRPGRPAVLDRLVNPLMAMVPGRPPYLPFQAVTLARKAVLTVCIAFEHLGPLLRAETKTGQVAVAAADQGGDKDQLLRQGLDRLEAVALGLHMDSRRLLETEMVPYAGDAAMVASMRSKVQEWLVQNTIRSDPLVRDALGRSLQKSRVDAPAGARGT</sequence>
<evidence type="ECO:0000256" key="1">
    <source>
        <dbReference type="SAM" id="Phobius"/>
    </source>
</evidence>
<dbReference type="PRINTS" id="PR00625">
    <property type="entry name" value="JDOMAIN"/>
</dbReference>
<gene>
    <name evidence="4" type="ORF">P8C59_003032</name>
</gene>
<dbReference type="Proteomes" id="UP001217918">
    <property type="component" value="Unassembled WGS sequence"/>
</dbReference>
<feature type="chain" id="PRO_5042209242" description="J domain-containing protein" evidence="2">
    <location>
        <begin position="20"/>
        <end position="378"/>
    </location>
</feature>
<dbReference type="InterPro" id="IPR036869">
    <property type="entry name" value="J_dom_sf"/>
</dbReference>
<proteinExistence type="predicted"/>
<feature type="transmembrane region" description="Helical" evidence="1">
    <location>
        <begin position="180"/>
        <end position="201"/>
    </location>
</feature>
<dbReference type="PROSITE" id="PS50076">
    <property type="entry name" value="DNAJ_2"/>
    <property type="match status" value="1"/>
</dbReference>
<evidence type="ECO:0000256" key="2">
    <source>
        <dbReference type="SAM" id="SignalP"/>
    </source>
</evidence>
<dbReference type="CDD" id="cd06257">
    <property type="entry name" value="DnaJ"/>
    <property type="match status" value="1"/>
</dbReference>
<dbReference type="EMBL" id="JAQQPM010000002">
    <property type="protein sequence ID" value="KAK2068393.1"/>
    <property type="molecule type" value="Genomic_DNA"/>
</dbReference>
<dbReference type="InterPro" id="IPR001623">
    <property type="entry name" value="DnaJ_domain"/>
</dbReference>
<keyword evidence="1" id="KW-0812">Transmembrane</keyword>
<feature type="signal peptide" evidence="2">
    <location>
        <begin position="1"/>
        <end position="19"/>
    </location>
</feature>
<evidence type="ECO:0000313" key="5">
    <source>
        <dbReference type="Proteomes" id="UP001217918"/>
    </source>
</evidence>
<keyword evidence="1" id="KW-1133">Transmembrane helix</keyword>
<dbReference type="Gene3D" id="1.10.287.110">
    <property type="entry name" value="DnaJ domain"/>
    <property type="match status" value="1"/>
</dbReference>
<dbReference type="SUPFAM" id="SSF46565">
    <property type="entry name" value="Chaperone J-domain"/>
    <property type="match status" value="1"/>
</dbReference>